<keyword evidence="2" id="KW-0472">Membrane</keyword>
<evidence type="ECO:0000256" key="2">
    <source>
        <dbReference type="SAM" id="Phobius"/>
    </source>
</evidence>
<evidence type="ECO:0000256" key="1">
    <source>
        <dbReference type="SAM" id="MobiDB-lite"/>
    </source>
</evidence>
<dbReference type="PANTHER" id="PTHR34054">
    <property type="entry name" value="EXPRESSED PROTEIN"/>
    <property type="match status" value="1"/>
</dbReference>
<evidence type="ECO:0000313" key="4">
    <source>
        <dbReference type="Proteomes" id="UP001291623"/>
    </source>
</evidence>
<proteinExistence type="predicted"/>
<dbReference type="PANTHER" id="PTHR34054:SF13">
    <property type="match status" value="1"/>
</dbReference>
<protein>
    <submittedName>
        <fullName evidence="3">Uncharacterized protein</fullName>
    </submittedName>
</protein>
<feature type="compositionally biased region" description="Basic and acidic residues" evidence="1">
    <location>
        <begin position="140"/>
        <end position="150"/>
    </location>
</feature>
<evidence type="ECO:0000313" key="3">
    <source>
        <dbReference type="EMBL" id="KAK4351542.1"/>
    </source>
</evidence>
<keyword evidence="2" id="KW-1133">Transmembrane helix</keyword>
<keyword evidence="2" id="KW-0812">Transmembrane</keyword>
<keyword evidence="4" id="KW-1185">Reference proteome</keyword>
<comment type="caution">
    <text evidence="3">The sequence shown here is derived from an EMBL/GenBank/DDBJ whole genome shotgun (WGS) entry which is preliminary data.</text>
</comment>
<name>A0AAE1RIZ1_9SOLA</name>
<sequence>MTSFSGLGIGLSFLFGCMVMGFAAELYYLLWVQKRISKRATEDQIQYTTYATELCSLFSWKKTNSLSKIGTQEVTRNQDLTNNDVLLRGFGEDSGETSSSHSIKLEGYREDSAELELMRLHNLRFLSTIKEETKEDLESDDGKSRGDRSRKCSRTSRSFSDLTLIFTPLSSPPVKSRPSSFNPLFESGTDGLNCSPPPKFKFLRDAEEKLMRRLIVETEKSKVLSNEALINEEKDGSSFISFQQLPVHQYASAQIL</sequence>
<dbReference type="Proteomes" id="UP001291623">
    <property type="component" value="Unassembled WGS sequence"/>
</dbReference>
<organism evidence="3 4">
    <name type="scientific">Anisodus tanguticus</name>
    <dbReference type="NCBI Taxonomy" id="243964"/>
    <lineage>
        <taxon>Eukaryota</taxon>
        <taxon>Viridiplantae</taxon>
        <taxon>Streptophyta</taxon>
        <taxon>Embryophyta</taxon>
        <taxon>Tracheophyta</taxon>
        <taxon>Spermatophyta</taxon>
        <taxon>Magnoliopsida</taxon>
        <taxon>eudicotyledons</taxon>
        <taxon>Gunneridae</taxon>
        <taxon>Pentapetalae</taxon>
        <taxon>asterids</taxon>
        <taxon>lamiids</taxon>
        <taxon>Solanales</taxon>
        <taxon>Solanaceae</taxon>
        <taxon>Solanoideae</taxon>
        <taxon>Hyoscyameae</taxon>
        <taxon>Anisodus</taxon>
    </lineage>
</organism>
<reference evidence="3" key="1">
    <citation type="submission" date="2023-12" db="EMBL/GenBank/DDBJ databases">
        <title>Genome assembly of Anisodus tanguticus.</title>
        <authorList>
            <person name="Wang Y.-J."/>
        </authorList>
    </citation>
    <scope>NUCLEOTIDE SEQUENCE</scope>
    <source>
        <strain evidence="3">KB-2021</strain>
        <tissue evidence="3">Leaf</tissue>
    </source>
</reference>
<feature type="region of interest" description="Disordered" evidence="1">
    <location>
        <begin position="134"/>
        <end position="154"/>
    </location>
</feature>
<accession>A0AAE1RIZ1</accession>
<dbReference type="InterPro" id="IPR045884">
    <property type="entry name" value="At5g59350-like"/>
</dbReference>
<dbReference type="AlphaFoldDB" id="A0AAE1RIZ1"/>
<feature type="transmembrane region" description="Helical" evidence="2">
    <location>
        <begin position="6"/>
        <end position="30"/>
    </location>
</feature>
<gene>
    <name evidence="3" type="ORF">RND71_030855</name>
</gene>
<dbReference type="EMBL" id="JAVYJV010000016">
    <property type="protein sequence ID" value="KAK4351542.1"/>
    <property type="molecule type" value="Genomic_DNA"/>
</dbReference>